<evidence type="ECO:0000313" key="2">
    <source>
        <dbReference type="EMBL" id="MPA61571.1"/>
    </source>
</evidence>
<evidence type="ECO:0000259" key="1">
    <source>
        <dbReference type="PROSITE" id="PS50181"/>
    </source>
</evidence>
<reference evidence="2" key="1">
    <citation type="submission" date="2019-08" db="EMBL/GenBank/DDBJ databases">
        <title>Reference gene set and small RNA set construction with multiple tissues from Davidia involucrata Baill.</title>
        <authorList>
            <person name="Yang H."/>
            <person name="Zhou C."/>
            <person name="Li G."/>
            <person name="Wang J."/>
            <person name="Gao P."/>
            <person name="Wang M."/>
            <person name="Wang R."/>
            <person name="Zhao Y."/>
        </authorList>
    </citation>
    <scope>NUCLEOTIDE SEQUENCE</scope>
    <source>
        <tissue evidence="2">Mixed with DoveR01_LX</tissue>
    </source>
</reference>
<name>A0A5B7B1V0_DAVIN</name>
<dbReference type="PROSITE" id="PS50181">
    <property type="entry name" value="FBOX"/>
    <property type="match status" value="1"/>
</dbReference>
<organism evidence="2">
    <name type="scientific">Davidia involucrata</name>
    <name type="common">Dove tree</name>
    <dbReference type="NCBI Taxonomy" id="16924"/>
    <lineage>
        <taxon>Eukaryota</taxon>
        <taxon>Viridiplantae</taxon>
        <taxon>Streptophyta</taxon>
        <taxon>Embryophyta</taxon>
        <taxon>Tracheophyta</taxon>
        <taxon>Spermatophyta</taxon>
        <taxon>Magnoliopsida</taxon>
        <taxon>eudicotyledons</taxon>
        <taxon>Gunneridae</taxon>
        <taxon>Pentapetalae</taxon>
        <taxon>asterids</taxon>
        <taxon>Cornales</taxon>
        <taxon>Nyssaceae</taxon>
        <taxon>Davidia</taxon>
    </lineage>
</organism>
<dbReference type="SUPFAM" id="SSF81383">
    <property type="entry name" value="F-box domain"/>
    <property type="match status" value="1"/>
</dbReference>
<dbReference type="Gene3D" id="1.20.1280.50">
    <property type="match status" value="1"/>
</dbReference>
<dbReference type="SMART" id="SM00256">
    <property type="entry name" value="FBOX"/>
    <property type="match status" value="1"/>
</dbReference>
<accession>A0A5B7B1V0</accession>
<dbReference type="Pfam" id="PF08268">
    <property type="entry name" value="FBA_3"/>
    <property type="match status" value="1"/>
</dbReference>
<dbReference type="InterPro" id="IPR001810">
    <property type="entry name" value="F-box_dom"/>
</dbReference>
<dbReference type="PANTHER" id="PTHR31672">
    <property type="entry name" value="BNACNNG10540D PROTEIN"/>
    <property type="match status" value="1"/>
</dbReference>
<dbReference type="Pfam" id="PF00646">
    <property type="entry name" value="F-box"/>
    <property type="match status" value="1"/>
</dbReference>
<dbReference type="NCBIfam" id="TIGR01640">
    <property type="entry name" value="F_box_assoc_1"/>
    <property type="match status" value="1"/>
</dbReference>
<dbReference type="AlphaFoldDB" id="A0A5B7B1V0"/>
<protein>
    <submittedName>
        <fullName evidence="2">Putative F-box and associated interaction domains-containing protein isoform 2</fullName>
    </submittedName>
</protein>
<dbReference type="InterPro" id="IPR013187">
    <property type="entry name" value="F-box-assoc_dom_typ3"/>
</dbReference>
<dbReference type="InterPro" id="IPR017451">
    <property type="entry name" value="F-box-assoc_interact_dom"/>
</dbReference>
<proteinExistence type="predicted"/>
<dbReference type="InterPro" id="IPR050796">
    <property type="entry name" value="SCF_F-box_component"/>
</dbReference>
<dbReference type="EMBL" id="GHES01031012">
    <property type="protein sequence ID" value="MPA61571.1"/>
    <property type="molecule type" value="Transcribed_RNA"/>
</dbReference>
<gene>
    <name evidence="2" type="ORF">Din_031012</name>
</gene>
<dbReference type="CDD" id="cd22157">
    <property type="entry name" value="F-box_AtFBW1-like"/>
    <property type="match status" value="1"/>
</dbReference>
<dbReference type="InterPro" id="IPR036047">
    <property type="entry name" value="F-box-like_dom_sf"/>
</dbReference>
<sequence>MKRSRIITQQKKVPSITEIPNHIISDIFSRLSVKSIFSCRCVCKTWCNLLLDPNFAALHYARAPQGVILHFITQRDLYLEVESSGSRNSSRGSTSNAVVTKLNTKLEFPERMPHRLNSCNGLFLFIKFGFPITCSIYNPITGEYMILPQDKNDAFSQIGFGLGFSQKTNQFKVLRISFYTKILMQLKAEIHTVGTNSWRSIGGDVLPKLCCPSPQSIFLNGALHWMPETLLSSNLIDINSFDFENEEFQSIPLPAQFGVERITRTARLGLLGGCLCIYDTSFSPQLDIWMMKDYGVKESWTKQYVIETPEFSRSFHPVRILDNGEILFVKCVIGILAYNPREKKFRDVGVSWLPKENFLPIDFTSSFVSLKNAATGQHFQQNE</sequence>
<dbReference type="PANTHER" id="PTHR31672:SF13">
    <property type="entry name" value="F-BOX PROTEIN CPR30-LIKE"/>
    <property type="match status" value="1"/>
</dbReference>
<feature type="domain" description="F-box" evidence="1">
    <location>
        <begin position="13"/>
        <end position="63"/>
    </location>
</feature>